<dbReference type="Pfam" id="PF04930">
    <property type="entry name" value="FUN14"/>
    <property type="match status" value="1"/>
</dbReference>
<reference evidence="7 8" key="1">
    <citation type="submission" date="2020-09" db="EMBL/GenBank/DDBJ databases">
        <authorList>
            <person name="Courtine D."/>
        </authorList>
    </citation>
    <scope>NUCLEOTIDE SEQUENCE [LARGE SCALE GENOMIC DNA]</scope>
    <source>
        <strain evidence="7 8">IRI35c</strain>
    </source>
</reference>
<dbReference type="InterPro" id="IPR007014">
    <property type="entry name" value="FUN14"/>
</dbReference>
<evidence type="ECO:0000313" key="8">
    <source>
        <dbReference type="Proteomes" id="UP000516304"/>
    </source>
</evidence>
<feature type="transmembrane region" description="Helical" evidence="6">
    <location>
        <begin position="6"/>
        <end position="25"/>
    </location>
</feature>
<keyword evidence="8" id="KW-1185">Reference proteome</keyword>
<sequence length="99" mass="10794">MEFDLNAMMGDMGVGAIVGFVTGFALKKLMKLALAIIGAYMLSLFWLEQKGVIIIDKDRLFNLAGDWSHEILTLGEKVMGILPGTAAFMGGFYLGFRKG</sequence>
<dbReference type="GO" id="GO:0016020">
    <property type="term" value="C:membrane"/>
    <property type="evidence" value="ECO:0007669"/>
    <property type="project" value="UniProtKB-SubCell"/>
</dbReference>
<comment type="subcellular location">
    <subcellularLocation>
        <location evidence="1">Membrane</location>
    </subcellularLocation>
</comment>
<organism evidence="7 8">
    <name type="scientific">Thermococcus camini</name>
    <dbReference type="NCBI Taxonomy" id="2016373"/>
    <lineage>
        <taxon>Archaea</taxon>
        <taxon>Methanobacteriati</taxon>
        <taxon>Methanobacteriota</taxon>
        <taxon>Thermococci</taxon>
        <taxon>Thermococcales</taxon>
        <taxon>Thermococcaceae</taxon>
        <taxon>Thermococcus</taxon>
    </lineage>
</organism>
<accession>A0A7G2D6J8</accession>
<protein>
    <recommendedName>
        <fullName evidence="9">FUN14 family protein</fullName>
    </recommendedName>
</protein>
<keyword evidence="5 6" id="KW-0472">Membrane</keyword>
<keyword evidence="3 6" id="KW-0812">Transmembrane</keyword>
<dbReference type="EMBL" id="LR881183">
    <property type="protein sequence ID" value="CAD5243632.1"/>
    <property type="molecule type" value="Genomic_DNA"/>
</dbReference>
<name>A0A7G2D6J8_9EURY</name>
<keyword evidence="4 6" id="KW-1133">Transmembrane helix</keyword>
<evidence type="ECO:0000256" key="2">
    <source>
        <dbReference type="ARBA" id="ARBA00009160"/>
    </source>
</evidence>
<gene>
    <name evidence="7" type="ORF">TIRI35C_0478</name>
</gene>
<dbReference type="AlphaFoldDB" id="A0A7G2D6J8"/>
<evidence type="ECO:0000256" key="1">
    <source>
        <dbReference type="ARBA" id="ARBA00004370"/>
    </source>
</evidence>
<dbReference type="Proteomes" id="UP000516304">
    <property type="component" value="Chromosome TIRI35C"/>
</dbReference>
<evidence type="ECO:0000256" key="3">
    <source>
        <dbReference type="ARBA" id="ARBA00022692"/>
    </source>
</evidence>
<feature type="transmembrane region" description="Helical" evidence="6">
    <location>
        <begin position="78"/>
        <end position="96"/>
    </location>
</feature>
<dbReference type="RefSeq" id="WP_188201586.1">
    <property type="nucleotide sequence ID" value="NZ_LR881183.1"/>
</dbReference>
<dbReference type="KEGG" id="tcq:TIRI35C_0478"/>
<evidence type="ECO:0000313" key="7">
    <source>
        <dbReference type="EMBL" id="CAD5243632.1"/>
    </source>
</evidence>
<evidence type="ECO:0008006" key="9">
    <source>
        <dbReference type="Google" id="ProtNLM"/>
    </source>
</evidence>
<evidence type="ECO:0000256" key="4">
    <source>
        <dbReference type="ARBA" id="ARBA00022989"/>
    </source>
</evidence>
<feature type="transmembrane region" description="Helical" evidence="6">
    <location>
        <begin position="32"/>
        <end position="47"/>
    </location>
</feature>
<dbReference type="GeneID" id="58918211"/>
<proteinExistence type="inferred from homology"/>
<evidence type="ECO:0000256" key="6">
    <source>
        <dbReference type="SAM" id="Phobius"/>
    </source>
</evidence>
<evidence type="ECO:0000256" key="5">
    <source>
        <dbReference type="ARBA" id="ARBA00023136"/>
    </source>
</evidence>
<comment type="similarity">
    <text evidence="2">Belongs to the FUN14 family.</text>
</comment>